<feature type="compositionally biased region" description="Basic residues" evidence="1">
    <location>
        <begin position="271"/>
        <end position="280"/>
    </location>
</feature>
<feature type="region of interest" description="Disordered" evidence="1">
    <location>
        <begin position="271"/>
        <end position="354"/>
    </location>
</feature>
<evidence type="ECO:0000313" key="2">
    <source>
        <dbReference type="EMBL" id="KAK0458139.1"/>
    </source>
</evidence>
<feature type="compositionally biased region" description="Polar residues" evidence="1">
    <location>
        <begin position="228"/>
        <end position="240"/>
    </location>
</feature>
<organism evidence="2 3">
    <name type="scientific">Armillaria tabescens</name>
    <name type="common">Ringless honey mushroom</name>
    <name type="synonym">Agaricus tabescens</name>
    <dbReference type="NCBI Taxonomy" id="1929756"/>
    <lineage>
        <taxon>Eukaryota</taxon>
        <taxon>Fungi</taxon>
        <taxon>Dikarya</taxon>
        <taxon>Basidiomycota</taxon>
        <taxon>Agaricomycotina</taxon>
        <taxon>Agaricomycetes</taxon>
        <taxon>Agaricomycetidae</taxon>
        <taxon>Agaricales</taxon>
        <taxon>Marasmiineae</taxon>
        <taxon>Physalacriaceae</taxon>
        <taxon>Desarmillaria</taxon>
    </lineage>
</organism>
<dbReference type="EMBL" id="JAUEPS010000018">
    <property type="protein sequence ID" value="KAK0458139.1"/>
    <property type="molecule type" value="Genomic_DNA"/>
</dbReference>
<feature type="compositionally biased region" description="Polar residues" evidence="1">
    <location>
        <begin position="377"/>
        <end position="390"/>
    </location>
</feature>
<feature type="compositionally biased region" description="Low complexity" evidence="1">
    <location>
        <begin position="316"/>
        <end position="340"/>
    </location>
</feature>
<accession>A0AA39KE58</accession>
<feature type="compositionally biased region" description="Polar residues" evidence="1">
    <location>
        <begin position="431"/>
        <end position="442"/>
    </location>
</feature>
<reference evidence="2" key="1">
    <citation type="submission" date="2023-06" db="EMBL/GenBank/DDBJ databases">
        <authorList>
            <consortium name="Lawrence Berkeley National Laboratory"/>
            <person name="Ahrendt S."/>
            <person name="Sahu N."/>
            <person name="Indic B."/>
            <person name="Wong-Bajracharya J."/>
            <person name="Merenyi Z."/>
            <person name="Ke H.-M."/>
            <person name="Monk M."/>
            <person name="Kocsube S."/>
            <person name="Drula E."/>
            <person name="Lipzen A."/>
            <person name="Balint B."/>
            <person name="Henrissat B."/>
            <person name="Andreopoulos B."/>
            <person name="Martin F.M."/>
            <person name="Harder C.B."/>
            <person name="Rigling D."/>
            <person name="Ford K.L."/>
            <person name="Foster G.D."/>
            <person name="Pangilinan J."/>
            <person name="Papanicolaou A."/>
            <person name="Barry K."/>
            <person name="LaButti K."/>
            <person name="Viragh M."/>
            <person name="Koriabine M."/>
            <person name="Yan M."/>
            <person name="Riley R."/>
            <person name="Champramary S."/>
            <person name="Plett K.L."/>
            <person name="Tsai I.J."/>
            <person name="Slot J."/>
            <person name="Sipos G."/>
            <person name="Plett J."/>
            <person name="Nagy L.G."/>
            <person name="Grigoriev I.V."/>
        </authorList>
    </citation>
    <scope>NUCLEOTIDE SEQUENCE</scope>
    <source>
        <strain evidence="2">CCBAS 213</strain>
    </source>
</reference>
<feature type="compositionally biased region" description="Basic and acidic residues" evidence="1">
    <location>
        <begin position="410"/>
        <end position="426"/>
    </location>
</feature>
<evidence type="ECO:0000256" key="1">
    <source>
        <dbReference type="SAM" id="MobiDB-lite"/>
    </source>
</evidence>
<feature type="compositionally biased region" description="Basic and acidic residues" evidence="1">
    <location>
        <begin position="446"/>
        <end position="457"/>
    </location>
</feature>
<dbReference type="GeneID" id="85356763"/>
<proteinExistence type="predicted"/>
<sequence length="457" mass="49524">MPKVSGDTLCNSKPRRRPAHFMWADREGNSVIEQEIKALKEKGLLSEKDELGKRQALRTERFNLLSQEDRNKWQKMSKNEHDIAMRKWNGVETSKEPLENTKVSPFCSLFAFRSIERFPSIVRPILDVIAKATEGELVLLWGGREPGDDGRLNVLGMSTGNIINSDKDGYVGAVVPFVRSYLEKRFNLEDCRAMALPAQYEGLRGLGFGEVEHNGAFLHRLDDANTTSRASAAPLSSSGEPSVKAPGAICSQGTEPAESVTLSMVLAGKASKKVAKKSQPHKPGTSSTASAPSTTPPVFRRISNGSSPSPRASIVASSPPLSPRLSAAPSPLGPSSLSQSPTPPPLPPFPIASGTLSNLDATSSTFVGIGDPLSRAGRTTSSTFHSSVTPTAVHRKRQRSTSSAAEDADDGPRQRRFSDFRRDGRQKCRSLVSTEPASNRQQDLYILERSHLRGSPD</sequence>
<dbReference type="RefSeq" id="XP_060330427.1">
    <property type="nucleotide sequence ID" value="XM_060473215.1"/>
</dbReference>
<dbReference type="AlphaFoldDB" id="A0AA39KE58"/>
<gene>
    <name evidence="2" type="ORF">EV420DRAFT_1543719</name>
</gene>
<keyword evidence="3" id="KW-1185">Reference proteome</keyword>
<protein>
    <submittedName>
        <fullName evidence="2">Uncharacterized protein</fullName>
    </submittedName>
</protein>
<feature type="region of interest" description="Disordered" evidence="1">
    <location>
        <begin position="228"/>
        <end position="251"/>
    </location>
</feature>
<feature type="compositionally biased region" description="Low complexity" evidence="1">
    <location>
        <begin position="283"/>
        <end position="297"/>
    </location>
</feature>
<comment type="caution">
    <text evidence="2">The sequence shown here is derived from an EMBL/GenBank/DDBJ whole genome shotgun (WGS) entry which is preliminary data.</text>
</comment>
<feature type="region of interest" description="Disordered" evidence="1">
    <location>
        <begin position="370"/>
        <end position="457"/>
    </location>
</feature>
<feature type="compositionally biased region" description="Pro residues" evidence="1">
    <location>
        <begin position="341"/>
        <end position="350"/>
    </location>
</feature>
<name>A0AA39KE58_ARMTA</name>
<dbReference type="Proteomes" id="UP001175211">
    <property type="component" value="Unassembled WGS sequence"/>
</dbReference>
<evidence type="ECO:0000313" key="3">
    <source>
        <dbReference type="Proteomes" id="UP001175211"/>
    </source>
</evidence>